<feature type="domain" description="RNA 2-O ribose methyltransferase substrate binding" evidence="6">
    <location>
        <begin position="156"/>
        <end position="227"/>
    </location>
</feature>
<keyword evidence="4" id="KW-0808">Transferase</keyword>
<evidence type="ECO:0000256" key="2">
    <source>
        <dbReference type="ARBA" id="ARBA00022552"/>
    </source>
</evidence>
<dbReference type="GO" id="GO:0032259">
    <property type="term" value="P:methylation"/>
    <property type="evidence" value="ECO:0007669"/>
    <property type="project" value="UniProtKB-KW"/>
</dbReference>
<dbReference type="PANTHER" id="PTHR43191:SF2">
    <property type="entry name" value="RRNA METHYLTRANSFERASE 3, MITOCHONDRIAL"/>
    <property type="match status" value="1"/>
</dbReference>
<dbReference type="RefSeq" id="XP_017346457.1">
    <property type="nucleotide sequence ID" value="XM_017490968.3"/>
</dbReference>
<dbReference type="InterPro" id="IPR051259">
    <property type="entry name" value="rRNA_Methyltransferase"/>
</dbReference>
<dbReference type="AlphaFoldDB" id="A0A2D0SUU0"/>
<dbReference type="CDD" id="cd18106">
    <property type="entry name" value="SpoU-like_RNMTL1"/>
    <property type="match status" value="1"/>
</dbReference>
<dbReference type="GO" id="GO:0008173">
    <property type="term" value="F:RNA methyltransferase activity"/>
    <property type="evidence" value="ECO:0007669"/>
    <property type="project" value="InterPro"/>
</dbReference>
<dbReference type="InterPro" id="IPR053888">
    <property type="entry name" value="MRM3-like_sub_bind"/>
</dbReference>
<evidence type="ECO:0000259" key="6">
    <source>
        <dbReference type="SMART" id="SM00967"/>
    </source>
</evidence>
<keyword evidence="3 8" id="KW-0489">Methyltransferase</keyword>
<proteinExistence type="inferred from homology"/>
<evidence type="ECO:0000256" key="3">
    <source>
        <dbReference type="ARBA" id="ARBA00022603"/>
    </source>
</evidence>
<reference evidence="7" key="1">
    <citation type="journal article" date="2016" name="Nat. Commun.">
        <title>The channel catfish genome sequence provides insights into the evolution of scale formation in teleosts.</title>
        <authorList>
            <person name="Liu Z."/>
            <person name="Liu S."/>
            <person name="Yao J."/>
            <person name="Bao L."/>
            <person name="Zhang J."/>
            <person name="Li Y."/>
            <person name="Jiang C."/>
            <person name="Sun L."/>
            <person name="Wang R."/>
            <person name="Zhang Y."/>
            <person name="Zhou T."/>
            <person name="Zeng Q."/>
            <person name="Fu Q."/>
            <person name="Gao S."/>
            <person name="Li N."/>
            <person name="Koren S."/>
            <person name="Jiang Y."/>
            <person name="Zimin A."/>
            <person name="Xu P."/>
            <person name="Phillippy A.M."/>
            <person name="Geng X."/>
            <person name="Song L."/>
            <person name="Sun F."/>
            <person name="Li C."/>
            <person name="Wang X."/>
            <person name="Chen A."/>
            <person name="Jin Y."/>
            <person name="Yuan Z."/>
            <person name="Yang Y."/>
            <person name="Tan S."/>
            <person name="Peatman E."/>
            <person name="Lu J."/>
            <person name="Qin Z."/>
            <person name="Dunham R."/>
            <person name="Li Z."/>
            <person name="Sonstegard T."/>
            <person name="Feng J."/>
            <person name="Danzmann R.G."/>
            <person name="Schroeder S."/>
            <person name="Scheffler B."/>
            <person name="Duke M.V."/>
            <person name="Ballard L."/>
            <person name="Kucuktas H."/>
            <person name="Kaltenboeck L."/>
            <person name="Liu H."/>
            <person name="Armbruster J."/>
            <person name="Xie Y."/>
            <person name="Kirby M.L."/>
            <person name="Tian Y."/>
            <person name="Flanagan M.E."/>
            <person name="Mu W."/>
            <person name="Waldbieser G.C."/>
        </authorList>
    </citation>
    <scope>NUCLEOTIDE SEQUENCE [LARGE SCALE GENOMIC DNA]</scope>
    <source>
        <strain evidence="7">SDA103</strain>
    </source>
</reference>
<dbReference type="OrthoDB" id="270651at2759"/>
<evidence type="ECO:0000256" key="1">
    <source>
        <dbReference type="ARBA" id="ARBA00007228"/>
    </source>
</evidence>
<protein>
    <submittedName>
        <fullName evidence="8">rRNA methyltransferase 3A, mitochondrial</fullName>
    </submittedName>
</protein>
<dbReference type="InterPro" id="IPR001537">
    <property type="entry name" value="SpoU_MeTrfase"/>
</dbReference>
<evidence type="ECO:0000313" key="7">
    <source>
        <dbReference type="Proteomes" id="UP000221080"/>
    </source>
</evidence>
<accession>A0A2D0SUU0</accession>
<dbReference type="Pfam" id="PF22435">
    <property type="entry name" value="MRM3-like_sub_bind"/>
    <property type="match status" value="1"/>
</dbReference>
<dbReference type="Proteomes" id="UP000221080">
    <property type="component" value="Chromosome 17"/>
</dbReference>
<dbReference type="CTD" id="550390"/>
<reference evidence="8" key="2">
    <citation type="submission" date="2025-08" db="UniProtKB">
        <authorList>
            <consortium name="RefSeq"/>
        </authorList>
    </citation>
    <scope>IDENTIFICATION</scope>
    <source>
        <tissue evidence="8">Blood</tissue>
    </source>
</reference>
<evidence type="ECO:0000256" key="5">
    <source>
        <dbReference type="SAM" id="MobiDB-lite"/>
    </source>
</evidence>
<dbReference type="Pfam" id="PF00588">
    <property type="entry name" value="SpoU_methylase"/>
    <property type="match status" value="1"/>
</dbReference>
<dbReference type="InterPro" id="IPR029028">
    <property type="entry name" value="Alpha/beta_knot_MTases"/>
</dbReference>
<dbReference type="SUPFAM" id="SSF75217">
    <property type="entry name" value="alpha/beta knot"/>
    <property type="match status" value="1"/>
</dbReference>
<name>A0A2D0SUU0_ICTPU</name>
<dbReference type="GO" id="GO:0003723">
    <property type="term" value="F:RNA binding"/>
    <property type="evidence" value="ECO:0007669"/>
    <property type="project" value="InterPro"/>
</dbReference>
<keyword evidence="7" id="KW-1185">Reference proteome</keyword>
<dbReference type="STRING" id="7998.ENSIPUP00000024817"/>
<dbReference type="InterPro" id="IPR029026">
    <property type="entry name" value="tRNA_m1G_MTases_N"/>
</dbReference>
<dbReference type="SMART" id="SM00967">
    <property type="entry name" value="SpoU_sub_bind"/>
    <property type="match status" value="1"/>
</dbReference>
<dbReference type="Gene3D" id="3.40.1280.10">
    <property type="match status" value="1"/>
</dbReference>
<organism evidence="7 8">
    <name type="scientific">Ictalurus punctatus</name>
    <name type="common">Channel catfish</name>
    <name type="synonym">Silurus punctatus</name>
    <dbReference type="NCBI Taxonomy" id="7998"/>
    <lineage>
        <taxon>Eukaryota</taxon>
        <taxon>Metazoa</taxon>
        <taxon>Chordata</taxon>
        <taxon>Craniata</taxon>
        <taxon>Vertebrata</taxon>
        <taxon>Euteleostomi</taxon>
        <taxon>Actinopterygii</taxon>
        <taxon>Neopterygii</taxon>
        <taxon>Teleostei</taxon>
        <taxon>Ostariophysi</taxon>
        <taxon>Siluriformes</taxon>
        <taxon>Ictaluridae</taxon>
        <taxon>Ictalurus</taxon>
    </lineage>
</organism>
<dbReference type="KEGG" id="ipu:108277913"/>
<sequence length="449" mass="49997">MAALISSVSRELVLFTEWRSLLLRSCNSVVINSRRFIRGLRRRPVAVLYPGDERETLIKAPDQSKQHKHDPETLKKHPNKTDGRTSKEKTSSDTLRQTGLKRSSGNLPGVAVESCGVREQLDGLRFDRALPGDKRLAKMASIARSRAFREKEGKVLLEGKRLICDAMAAGASPQVLFFSRVENLRELPLDKLRQASLVKVKFEDIRIWSDLVTPQGVIAIFSKPDESRLTFPKDLRLQSVPLFLICDNMRDPGSLGTVLRCAAAAGCDRVLLTQGCVDPWEPKVLRAAMGAHFRLPIFSGLNWDSVSEHLPTPVTVHVADDASRNTRSSDTEVQTPGKICNNAVLEQYTESDSDESDDEPSLLCMEQKVYHENWAQRNTALVISGETHGLSAEALQLAEETDGYKLFVPMAPGVEGLNSAMMASILLFEGRRQLMKFVQKARRAKSIIH</sequence>
<keyword evidence="2" id="KW-0698">rRNA processing</keyword>
<dbReference type="GeneID" id="108277913"/>
<dbReference type="InterPro" id="IPR029064">
    <property type="entry name" value="Ribosomal_eL30-like_sf"/>
</dbReference>
<feature type="compositionally biased region" description="Basic and acidic residues" evidence="5">
    <location>
        <begin position="56"/>
        <end position="91"/>
    </location>
</feature>
<dbReference type="GO" id="GO:0005737">
    <property type="term" value="C:cytoplasm"/>
    <property type="evidence" value="ECO:0007669"/>
    <property type="project" value="UniProtKB-ARBA"/>
</dbReference>
<evidence type="ECO:0000256" key="4">
    <source>
        <dbReference type="ARBA" id="ARBA00022679"/>
    </source>
</evidence>
<dbReference type="PANTHER" id="PTHR43191">
    <property type="entry name" value="RRNA METHYLTRANSFERASE 3"/>
    <property type="match status" value="1"/>
</dbReference>
<dbReference type="Gene3D" id="3.30.1330.30">
    <property type="match status" value="1"/>
</dbReference>
<dbReference type="GO" id="GO:0006364">
    <property type="term" value="P:rRNA processing"/>
    <property type="evidence" value="ECO:0007669"/>
    <property type="project" value="UniProtKB-KW"/>
</dbReference>
<evidence type="ECO:0000313" key="8">
    <source>
        <dbReference type="RefSeq" id="XP_017346457.1"/>
    </source>
</evidence>
<feature type="region of interest" description="Disordered" evidence="5">
    <location>
        <begin position="56"/>
        <end position="105"/>
    </location>
</feature>
<dbReference type="SUPFAM" id="SSF55315">
    <property type="entry name" value="L30e-like"/>
    <property type="match status" value="1"/>
</dbReference>
<dbReference type="InterPro" id="IPR013123">
    <property type="entry name" value="SpoU_subst-bd"/>
</dbReference>
<gene>
    <name evidence="8" type="primary">mrm3a</name>
</gene>
<feature type="compositionally biased region" description="Polar residues" evidence="5">
    <location>
        <begin position="92"/>
        <end position="105"/>
    </location>
</feature>
<comment type="similarity">
    <text evidence="1">Belongs to the class IV-like SAM-binding methyltransferase superfamily. RNA methyltransferase TrmH family.</text>
</comment>
<dbReference type="OMA" id="AHNLLII"/>